<keyword evidence="2" id="KW-0812">Transmembrane</keyword>
<evidence type="ECO:0000313" key="4">
    <source>
        <dbReference type="Proteomes" id="UP001501842"/>
    </source>
</evidence>
<accession>A0ABP6GIT5</accession>
<feature type="transmembrane region" description="Helical" evidence="2">
    <location>
        <begin position="132"/>
        <end position="154"/>
    </location>
</feature>
<dbReference type="Proteomes" id="UP001501842">
    <property type="component" value="Unassembled WGS sequence"/>
</dbReference>
<organism evidence="3 4">
    <name type="scientific">Actinocorallia aurantiaca</name>
    <dbReference type="NCBI Taxonomy" id="46204"/>
    <lineage>
        <taxon>Bacteria</taxon>
        <taxon>Bacillati</taxon>
        <taxon>Actinomycetota</taxon>
        <taxon>Actinomycetes</taxon>
        <taxon>Streptosporangiales</taxon>
        <taxon>Thermomonosporaceae</taxon>
        <taxon>Actinocorallia</taxon>
    </lineage>
</organism>
<gene>
    <name evidence="3" type="ORF">GCM10010439_14470</name>
</gene>
<comment type="caution">
    <text evidence="3">The sequence shown here is derived from an EMBL/GenBank/DDBJ whole genome shotgun (WGS) entry which is preliminary data.</text>
</comment>
<protein>
    <submittedName>
        <fullName evidence="3">Uncharacterized protein</fullName>
    </submittedName>
</protein>
<sequence length="299" mass="34351">MHSNNERVAVYALRDRGRELVVEAWEADGKQHARLLVDGEAAEEKAVGVLEDAKFDLGEADEDGKAVKQQVKVGFLWSGRVRACDLVDTREGTEDKRKRSLKTPFVPPEGTRARKQYELREKHPNLYAMRHVALEGLAIVVGFLGISALLSALFGKLLPSIDWSWLPDLPDWNPPDVNPPDWLRYLNPGHWIRRIWPDDWTLPDIDLLSWLPDWDFGWLKFVTPLLIALGVGLREVERRRKRQERERRFERDGAASGEGTRREDPREDSREDAPEDVPERVPEEASARSREERGRRDGG</sequence>
<evidence type="ECO:0000256" key="2">
    <source>
        <dbReference type="SAM" id="Phobius"/>
    </source>
</evidence>
<reference evidence="4" key="1">
    <citation type="journal article" date="2019" name="Int. J. Syst. Evol. Microbiol.">
        <title>The Global Catalogue of Microorganisms (GCM) 10K type strain sequencing project: providing services to taxonomists for standard genome sequencing and annotation.</title>
        <authorList>
            <consortium name="The Broad Institute Genomics Platform"/>
            <consortium name="The Broad Institute Genome Sequencing Center for Infectious Disease"/>
            <person name="Wu L."/>
            <person name="Ma J."/>
        </authorList>
    </citation>
    <scope>NUCLEOTIDE SEQUENCE [LARGE SCALE GENOMIC DNA]</scope>
    <source>
        <strain evidence="4">JCM 8201</strain>
    </source>
</reference>
<keyword evidence="4" id="KW-1185">Reference proteome</keyword>
<name>A0ABP6GIT5_9ACTN</name>
<proteinExistence type="predicted"/>
<evidence type="ECO:0000313" key="3">
    <source>
        <dbReference type="EMBL" id="GAA2722275.1"/>
    </source>
</evidence>
<keyword evidence="2" id="KW-0472">Membrane</keyword>
<keyword evidence="2" id="KW-1133">Transmembrane helix</keyword>
<dbReference type="RefSeq" id="WP_344449426.1">
    <property type="nucleotide sequence ID" value="NZ_BAAATZ010000006.1"/>
</dbReference>
<feature type="region of interest" description="Disordered" evidence="1">
    <location>
        <begin position="245"/>
        <end position="299"/>
    </location>
</feature>
<evidence type="ECO:0000256" key="1">
    <source>
        <dbReference type="SAM" id="MobiDB-lite"/>
    </source>
</evidence>
<feature type="transmembrane region" description="Helical" evidence="2">
    <location>
        <begin position="216"/>
        <end position="233"/>
    </location>
</feature>
<dbReference type="EMBL" id="BAAATZ010000006">
    <property type="protein sequence ID" value="GAA2722275.1"/>
    <property type="molecule type" value="Genomic_DNA"/>
</dbReference>